<gene>
    <name evidence="2" type="ORF">PG986_007652</name>
</gene>
<evidence type="ECO:0000313" key="2">
    <source>
        <dbReference type="EMBL" id="KAK7951924.1"/>
    </source>
</evidence>
<dbReference type="PANTHER" id="PTHR38702:SF1">
    <property type="entry name" value="CALPONIN-HOMOLOGY (CH) DOMAIN-CONTAINING PROTEIN"/>
    <property type="match status" value="1"/>
</dbReference>
<feature type="compositionally biased region" description="Polar residues" evidence="1">
    <location>
        <begin position="257"/>
        <end position="267"/>
    </location>
</feature>
<name>A0ABR1QD64_9PEZI</name>
<dbReference type="RefSeq" id="XP_066699986.1">
    <property type="nucleotide sequence ID" value="XM_066843874.1"/>
</dbReference>
<comment type="caution">
    <text evidence="2">The sequence shown here is derived from an EMBL/GenBank/DDBJ whole genome shotgun (WGS) entry which is preliminary data.</text>
</comment>
<feature type="region of interest" description="Disordered" evidence="1">
    <location>
        <begin position="1"/>
        <end position="111"/>
    </location>
</feature>
<evidence type="ECO:0000313" key="3">
    <source>
        <dbReference type="Proteomes" id="UP001391051"/>
    </source>
</evidence>
<feature type="compositionally biased region" description="Pro residues" evidence="1">
    <location>
        <begin position="269"/>
        <end position="283"/>
    </location>
</feature>
<feature type="compositionally biased region" description="Low complexity" evidence="1">
    <location>
        <begin position="150"/>
        <end position="159"/>
    </location>
</feature>
<feature type="region of interest" description="Disordered" evidence="1">
    <location>
        <begin position="134"/>
        <end position="234"/>
    </location>
</feature>
<dbReference type="Proteomes" id="UP001391051">
    <property type="component" value="Unassembled WGS sequence"/>
</dbReference>
<evidence type="ECO:0000256" key="1">
    <source>
        <dbReference type="SAM" id="MobiDB-lite"/>
    </source>
</evidence>
<accession>A0ABR1QD64</accession>
<dbReference type="EMBL" id="JAQQWE010000005">
    <property type="protein sequence ID" value="KAK7951924.1"/>
    <property type="molecule type" value="Genomic_DNA"/>
</dbReference>
<dbReference type="PANTHER" id="PTHR38702">
    <property type="entry name" value="CALPONIN-HOMOLOGY (CH) DOMAIN-CONTAINING PROTEIN"/>
    <property type="match status" value="1"/>
</dbReference>
<feature type="region of interest" description="Disordered" evidence="1">
    <location>
        <begin position="257"/>
        <end position="292"/>
    </location>
</feature>
<feature type="compositionally biased region" description="Low complexity" evidence="1">
    <location>
        <begin position="36"/>
        <end position="67"/>
    </location>
</feature>
<protein>
    <submittedName>
        <fullName evidence="2">Uncharacterized protein</fullName>
    </submittedName>
</protein>
<keyword evidence="3" id="KW-1185">Reference proteome</keyword>
<sequence length="540" mass="59760">MAATSGQNAPPVVRRNSPSPESSPSKAMKQNPRVVSNDSTTSRGSSTDGSYRDSLASPSLSRQSSASYGTPNPKPNPNPNRASMQSFMDRPVRRGYTRPEGTEFAASAKHRESVLSLGSIAHLQYYFARTGLLEGKGGQLARKRNPRATLDLSSVDSSSFLNPKGTGSDGDSSYPSLGSSPDYNGHSMAGGPMAESPTDEQSGYDSDDIEDADPNVLPPTVSTYKHREKVIPKPPTMAELKAELNSTLDAASRVLKQSMSPAPSQDTSPVPPIPSRSPTPSNPPNSQNPKQGVDQVQGMQILDTMTLAIRAAKNFYTSHEQPEMLDTIRSEKEIRADLLAVMETLKHMATRNFVGGPRVDERSTMTSWIEGIRDMLKKEEEIEEAERVERQGWAWLRGDWTGREIERELAFLRSMEPDDEPLPAYTPAAQAAELPTPFLESLQNGVRLVKLHNATVRKSKRRFGTIGSYHADTQKPYRRADNLRYWIKAAELRWEVMLKVDVLGVVYNNSGDVWVELEEALWKWCRKVREEITAELVASE</sequence>
<organism evidence="2 3">
    <name type="scientific">Apiospora aurea</name>
    <dbReference type="NCBI Taxonomy" id="335848"/>
    <lineage>
        <taxon>Eukaryota</taxon>
        <taxon>Fungi</taxon>
        <taxon>Dikarya</taxon>
        <taxon>Ascomycota</taxon>
        <taxon>Pezizomycotina</taxon>
        <taxon>Sordariomycetes</taxon>
        <taxon>Xylariomycetidae</taxon>
        <taxon>Amphisphaeriales</taxon>
        <taxon>Apiosporaceae</taxon>
        <taxon>Apiospora</taxon>
    </lineage>
</organism>
<feature type="compositionally biased region" description="Low complexity" evidence="1">
    <location>
        <begin position="10"/>
        <end position="25"/>
    </location>
</feature>
<dbReference type="GeneID" id="92076936"/>
<feature type="compositionally biased region" description="Polar residues" evidence="1">
    <location>
        <begin position="169"/>
        <end position="182"/>
    </location>
</feature>
<proteinExistence type="predicted"/>
<reference evidence="2 3" key="1">
    <citation type="submission" date="2023-01" db="EMBL/GenBank/DDBJ databases">
        <title>Analysis of 21 Apiospora genomes using comparative genomics revels a genus with tremendous synthesis potential of carbohydrate active enzymes and secondary metabolites.</title>
        <authorList>
            <person name="Sorensen T."/>
        </authorList>
    </citation>
    <scope>NUCLEOTIDE SEQUENCE [LARGE SCALE GENOMIC DNA]</scope>
    <source>
        <strain evidence="2 3">CBS 24483</strain>
    </source>
</reference>